<dbReference type="OrthoDB" id="2078716at2"/>
<accession>A0A4Q2KD79</accession>
<proteinExistence type="inferred from homology"/>
<dbReference type="GO" id="GO:0016020">
    <property type="term" value="C:membrane"/>
    <property type="evidence" value="ECO:0007669"/>
    <property type="project" value="UniProtKB-SubCell"/>
</dbReference>
<gene>
    <name evidence="9" type="ORF">ESZ91_05645</name>
</gene>
<dbReference type="PANTHER" id="PTHR34975:SF2">
    <property type="entry name" value="SPORE GERMINATION PROTEIN A2"/>
    <property type="match status" value="1"/>
</dbReference>
<dbReference type="GO" id="GO:0009847">
    <property type="term" value="P:spore germination"/>
    <property type="evidence" value="ECO:0007669"/>
    <property type="project" value="InterPro"/>
</dbReference>
<dbReference type="RefSeq" id="WP_129224975.1">
    <property type="nucleotide sequence ID" value="NZ_SDOZ01000002.1"/>
</dbReference>
<feature type="transmembrane region" description="Helical" evidence="8">
    <location>
        <begin position="113"/>
        <end position="131"/>
    </location>
</feature>
<feature type="transmembrane region" description="Helical" evidence="8">
    <location>
        <begin position="214"/>
        <end position="236"/>
    </location>
</feature>
<feature type="transmembrane region" description="Helical" evidence="8">
    <location>
        <begin position="299"/>
        <end position="320"/>
    </location>
</feature>
<evidence type="ECO:0000256" key="4">
    <source>
        <dbReference type="ARBA" id="ARBA00022544"/>
    </source>
</evidence>
<evidence type="ECO:0000256" key="6">
    <source>
        <dbReference type="ARBA" id="ARBA00022989"/>
    </source>
</evidence>
<evidence type="ECO:0000256" key="7">
    <source>
        <dbReference type="ARBA" id="ARBA00023136"/>
    </source>
</evidence>
<keyword evidence="5 8" id="KW-0812">Transmembrane</keyword>
<evidence type="ECO:0000256" key="1">
    <source>
        <dbReference type="ARBA" id="ARBA00004141"/>
    </source>
</evidence>
<keyword evidence="10" id="KW-1185">Reference proteome</keyword>
<protein>
    <submittedName>
        <fullName evidence="9">Uncharacterized protein</fullName>
    </submittedName>
</protein>
<evidence type="ECO:0000256" key="3">
    <source>
        <dbReference type="ARBA" id="ARBA00022448"/>
    </source>
</evidence>
<dbReference type="AlphaFoldDB" id="A0A4Q2KD79"/>
<evidence type="ECO:0000256" key="5">
    <source>
        <dbReference type="ARBA" id="ARBA00022692"/>
    </source>
</evidence>
<feature type="transmembrane region" description="Helical" evidence="8">
    <location>
        <begin position="180"/>
        <end position="202"/>
    </location>
</feature>
<keyword evidence="6 8" id="KW-1133">Transmembrane helix</keyword>
<dbReference type="EMBL" id="SDOZ01000002">
    <property type="protein sequence ID" value="RXZ61870.1"/>
    <property type="molecule type" value="Genomic_DNA"/>
</dbReference>
<feature type="transmembrane region" description="Helical" evidence="8">
    <location>
        <begin position="79"/>
        <end position="98"/>
    </location>
</feature>
<feature type="transmembrane region" description="Helical" evidence="8">
    <location>
        <begin position="38"/>
        <end position="58"/>
    </location>
</feature>
<organism evidence="9 10">
    <name type="scientific">Candidatus Borkfalkia ceftriaxoniphila</name>
    <dbReference type="NCBI Taxonomy" id="2508949"/>
    <lineage>
        <taxon>Bacteria</taxon>
        <taxon>Bacillati</taxon>
        <taxon>Bacillota</taxon>
        <taxon>Clostridia</taxon>
        <taxon>Christensenellales</taxon>
        <taxon>Christensenellaceae</taxon>
        <taxon>Candidatus Borkfalkia</taxon>
    </lineage>
</organism>
<dbReference type="PANTHER" id="PTHR34975">
    <property type="entry name" value="SPORE GERMINATION PROTEIN A2"/>
    <property type="match status" value="1"/>
</dbReference>
<feature type="transmembrane region" description="Helical" evidence="8">
    <location>
        <begin position="332"/>
        <end position="349"/>
    </location>
</feature>
<comment type="similarity">
    <text evidence="2">Belongs to the amino acid-polyamine-organocation (APC) superfamily. Spore germination protein (SGP) (TC 2.A.3.9) family.</text>
</comment>
<feature type="transmembrane region" description="Helical" evidence="8">
    <location>
        <begin position="143"/>
        <end position="160"/>
    </location>
</feature>
<comment type="caution">
    <text evidence="9">The sequence shown here is derived from an EMBL/GenBank/DDBJ whole genome shotgun (WGS) entry which is preliminary data.</text>
</comment>
<feature type="transmembrane region" description="Helical" evidence="8">
    <location>
        <begin position="266"/>
        <end position="287"/>
    </location>
</feature>
<dbReference type="Pfam" id="PF03845">
    <property type="entry name" value="Spore_permease"/>
    <property type="match status" value="1"/>
</dbReference>
<evidence type="ECO:0000313" key="10">
    <source>
        <dbReference type="Proteomes" id="UP000291269"/>
    </source>
</evidence>
<keyword evidence="3" id="KW-0813">Transport</keyword>
<dbReference type="Proteomes" id="UP000291269">
    <property type="component" value="Unassembled WGS sequence"/>
</dbReference>
<evidence type="ECO:0000256" key="8">
    <source>
        <dbReference type="SAM" id="Phobius"/>
    </source>
</evidence>
<sequence length="355" mass="40049">MDKIKIRQICFILACMLPLTKTIIYPTTLVYDVGHDLLWSAAINLVAESLIILSVMLLSKKTDKTLFELVENTFGNVGARIVYGLFAVFFIVAAALPIMEQKSFVLTVFYENVPSFISFAPFFALSLFASIKGIKSIGRMADVLMPIFVVSFAAIIVFSLPEAEFGELLPVLSATPPSKLFHSSYTSLSWYTDCVFLLFFMGHYRYEKGSTLKVMISYGVGAVLTLVFLAVFYAIFGSIALRQQYTLSQISKYTTTFSSLGRIDFVFIYALTLVLVFYLMLPLVLCVHCVKKTIGCKALYPALAVNGILFLFVMLFTRSFNAMQKFMTQKMGLFFILFCYVVPLLAWFLRKEKKK</sequence>
<keyword evidence="7 8" id="KW-0472">Membrane</keyword>
<evidence type="ECO:0000313" key="9">
    <source>
        <dbReference type="EMBL" id="RXZ61870.1"/>
    </source>
</evidence>
<reference evidence="9 10" key="1">
    <citation type="journal article" date="2019" name="Gut">
        <title>Antibiotics-induced monodominance of a novel gut bacterial order.</title>
        <authorList>
            <person name="Hildebrand F."/>
            <person name="Moitinho-Silva L."/>
            <person name="Blasche S."/>
            <person name="Jahn M.T."/>
            <person name="Gossmann T.I."/>
            <person name="Heuerta-Cepas J."/>
            <person name="Hercog R."/>
            <person name="Luetge M."/>
            <person name="Bahram M."/>
            <person name="Pryszlak A."/>
            <person name="Alves R.J."/>
            <person name="Waszak S.M."/>
            <person name="Zhu A."/>
            <person name="Ye L."/>
            <person name="Costea P.I."/>
            <person name="Aalvink S."/>
            <person name="Belzer C."/>
            <person name="Forslund S.K."/>
            <person name="Sunagawa S."/>
            <person name="Hentschel U."/>
            <person name="Merten C."/>
            <person name="Patil K.R."/>
            <person name="Benes V."/>
            <person name="Bork P."/>
        </authorList>
    </citation>
    <scope>NUCLEOTIDE SEQUENCE [LARGE SCALE GENOMIC DNA]</scope>
    <source>
        <strain evidence="9 10">HDS1380</strain>
    </source>
</reference>
<comment type="subcellular location">
    <subcellularLocation>
        <location evidence="1">Membrane</location>
        <topology evidence="1">Multi-pass membrane protein</topology>
    </subcellularLocation>
</comment>
<dbReference type="InterPro" id="IPR004761">
    <property type="entry name" value="Spore_GerAB"/>
</dbReference>
<keyword evidence="4" id="KW-0309">Germination</keyword>
<evidence type="ECO:0000256" key="2">
    <source>
        <dbReference type="ARBA" id="ARBA00007998"/>
    </source>
</evidence>
<name>A0A4Q2KD79_9FIRM</name>